<feature type="binding site" evidence="13">
    <location>
        <position position="139"/>
    </location>
    <ligand>
        <name>Mg(2+)</name>
        <dbReference type="ChEBI" id="CHEBI:18420"/>
        <label>1</label>
    </ligand>
</feature>
<evidence type="ECO:0000256" key="6">
    <source>
        <dbReference type="ARBA" id="ARBA00022763"/>
    </source>
</evidence>
<keyword evidence="5 13" id="KW-0255">Endonuclease</keyword>
<dbReference type="HAMAP" id="MF_00034">
    <property type="entry name" value="RuvC"/>
    <property type="match status" value="1"/>
</dbReference>
<keyword evidence="3 13" id="KW-0540">Nuclease</keyword>
<comment type="caution">
    <text evidence="14">The sequence shown here is derived from an EMBL/GenBank/DDBJ whole genome shotgun (WGS) entry which is preliminary data.</text>
</comment>
<protein>
    <recommendedName>
        <fullName evidence="13">Crossover junction endodeoxyribonuclease RuvC</fullName>
        <ecNumber evidence="13">3.1.21.10</ecNumber>
    </recommendedName>
    <alternativeName>
        <fullName evidence="13">Holliday junction nuclease RuvC</fullName>
    </alternativeName>
    <alternativeName>
        <fullName evidence="13">Holliday junction resolvase RuvC</fullName>
    </alternativeName>
</protein>
<evidence type="ECO:0000256" key="8">
    <source>
        <dbReference type="ARBA" id="ARBA00022842"/>
    </source>
</evidence>
<dbReference type="Proteomes" id="UP000176867">
    <property type="component" value="Unassembled WGS sequence"/>
</dbReference>
<sequence>MRILAIDPGYDRLGIAIIEGNPSRPTLLWSDCVIPPKGHTEQRLARISEAVTKATKDYSPDALAIETLFFSVNKKTAFGVAEARGAILAVAGIASIPVIECSPQQVKIAVTGYGGAQKSAIANMIPQLLTLTEKKRLDDELDAIAIGITALAMGLTRH</sequence>
<reference evidence="14 15" key="1">
    <citation type="journal article" date="2016" name="Nat. Commun.">
        <title>Thousands of microbial genomes shed light on interconnected biogeochemical processes in an aquifer system.</title>
        <authorList>
            <person name="Anantharaman K."/>
            <person name="Brown C.T."/>
            <person name="Hug L.A."/>
            <person name="Sharon I."/>
            <person name="Castelle C.J."/>
            <person name="Probst A.J."/>
            <person name="Thomas B.C."/>
            <person name="Singh A."/>
            <person name="Wilkins M.J."/>
            <person name="Karaoz U."/>
            <person name="Brodie E.L."/>
            <person name="Williams K.H."/>
            <person name="Hubbard S.S."/>
            <person name="Banfield J.F."/>
        </authorList>
    </citation>
    <scope>NUCLEOTIDE SEQUENCE [LARGE SCALE GENOMIC DNA]</scope>
</reference>
<dbReference type="GO" id="GO:0006281">
    <property type="term" value="P:DNA repair"/>
    <property type="evidence" value="ECO:0007669"/>
    <property type="project" value="UniProtKB-UniRule"/>
</dbReference>
<feature type="active site" evidence="13">
    <location>
        <position position="7"/>
    </location>
</feature>
<comment type="function">
    <text evidence="13">The RuvA-RuvB-RuvC complex processes Holliday junction (HJ) DNA during genetic recombination and DNA repair. Endonuclease that resolves HJ intermediates. Cleaves cruciform DNA by making single-stranded nicks across the HJ at symmetrical positions within the homologous arms, yielding a 5'-phosphate and a 3'-hydroxyl group; requires a central core of homology in the junction. The consensus cleavage sequence is 5'-(A/T)TT(C/G)-3'. Cleavage occurs on the 3'-side of the TT dinucleotide at the point of strand exchange. HJ branch migration catalyzed by RuvA-RuvB allows RuvC to scan DNA until it finds its consensus sequence, where it cleaves and resolves the cruciform DNA.</text>
</comment>
<keyword evidence="9 13" id="KW-0238">DNA-binding</keyword>
<dbReference type="PRINTS" id="PR00696">
    <property type="entry name" value="RSOLVASERUVC"/>
</dbReference>
<dbReference type="EMBL" id="MFMU01000022">
    <property type="protein sequence ID" value="OGG92691.1"/>
    <property type="molecule type" value="Genomic_DNA"/>
</dbReference>
<evidence type="ECO:0000313" key="14">
    <source>
        <dbReference type="EMBL" id="OGG92691.1"/>
    </source>
</evidence>
<feature type="binding site" evidence="13">
    <location>
        <position position="66"/>
    </location>
    <ligand>
        <name>Mg(2+)</name>
        <dbReference type="ChEBI" id="CHEBI:18420"/>
        <label>2</label>
    </ligand>
</feature>
<keyword evidence="4 13" id="KW-0479">Metal-binding</keyword>
<comment type="similarity">
    <text evidence="1 13">Belongs to the RuvC family.</text>
</comment>
<dbReference type="Gene3D" id="3.30.420.10">
    <property type="entry name" value="Ribonuclease H-like superfamily/Ribonuclease H"/>
    <property type="match status" value="1"/>
</dbReference>
<dbReference type="InterPro" id="IPR036397">
    <property type="entry name" value="RNaseH_sf"/>
</dbReference>
<evidence type="ECO:0000256" key="5">
    <source>
        <dbReference type="ARBA" id="ARBA00022759"/>
    </source>
</evidence>
<keyword evidence="6 13" id="KW-0227">DNA damage</keyword>
<dbReference type="STRING" id="1798533.A2609_00500"/>
<dbReference type="InterPro" id="IPR012337">
    <property type="entry name" value="RNaseH-like_sf"/>
</dbReference>
<dbReference type="PANTHER" id="PTHR30194:SF3">
    <property type="entry name" value="CROSSOVER JUNCTION ENDODEOXYRIBONUCLEASE RUVC"/>
    <property type="match status" value="1"/>
</dbReference>
<evidence type="ECO:0000256" key="12">
    <source>
        <dbReference type="ARBA" id="ARBA00029354"/>
    </source>
</evidence>
<feature type="active site" evidence="13">
    <location>
        <position position="66"/>
    </location>
</feature>
<organism evidence="14 15">
    <name type="scientific">Candidatus Kaiserbacteria bacterium RIFOXYD1_FULL_47_14</name>
    <dbReference type="NCBI Taxonomy" id="1798533"/>
    <lineage>
        <taxon>Bacteria</taxon>
        <taxon>Candidatus Kaiseribacteriota</taxon>
    </lineage>
</organism>
<dbReference type="Pfam" id="PF02075">
    <property type="entry name" value="RuvC"/>
    <property type="match status" value="1"/>
</dbReference>
<evidence type="ECO:0000256" key="1">
    <source>
        <dbReference type="ARBA" id="ARBA00009518"/>
    </source>
</evidence>
<evidence type="ECO:0000256" key="3">
    <source>
        <dbReference type="ARBA" id="ARBA00022722"/>
    </source>
</evidence>
<keyword evidence="11 13" id="KW-0234">DNA repair</keyword>
<dbReference type="CDD" id="cd16962">
    <property type="entry name" value="RuvC"/>
    <property type="match status" value="1"/>
</dbReference>
<comment type="subunit">
    <text evidence="13">Homodimer which binds Holliday junction (HJ) DNA. The HJ becomes 2-fold symmetrical on binding to RuvC with unstacked arms; it has a different conformation from HJ DNA in complex with RuvA. In the full resolvosome a probable DNA-RuvA(4)-RuvB(12)-RuvC(2) complex forms which resolves the HJ.</text>
</comment>
<evidence type="ECO:0000256" key="2">
    <source>
        <dbReference type="ARBA" id="ARBA00022490"/>
    </source>
</evidence>
<evidence type="ECO:0000256" key="10">
    <source>
        <dbReference type="ARBA" id="ARBA00023172"/>
    </source>
</evidence>
<dbReference type="GO" id="GO:0000287">
    <property type="term" value="F:magnesium ion binding"/>
    <property type="evidence" value="ECO:0007669"/>
    <property type="project" value="UniProtKB-UniRule"/>
</dbReference>
<proteinExistence type="inferred from homology"/>
<dbReference type="PANTHER" id="PTHR30194">
    <property type="entry name" value="CROSSOVER JUNCTION ENDODEOXYRIBONUCLEASE RUVC"/>
    <property type="match status" value="1"/>
</dbReference>
<evidence type="ECO:0000256" key="13">
    <source>
        <dbReference type="HAMAP-Rule" id="MF_00034"/>
    </source>
</evidence>
<evidence type="ECO:0000256" key="11">
    <source>
        <dbReference type="ARBA" id="ARBA00023204"/>
    </source>
</evidence>
<dbReference type="GO" id="GO:0003677">
    <property type="term" value="F:DNA binding"/>
    <property type="evidence" value="ECO:0007669"/>
    <property type="project" value="UniProtKB-KW"/>
</dbReference>
<dbReference type="AlphaFoldDB" id="A0A1F6G3I6"/>
<comment type="subcellular location">
    <subcellularLocation>
        <location evidence="13">Cytoplasm</location>
    </subcellularLocation>
</comment>
<accession>A0A1F6G3I6</accession>
<gene>
    <name evidence="13" type="primary">ruvC</name>
    <name evidence="14" type="ORF">A2609_00500</name>
</gene>
<dbReference type="GO" id="GO:0005737">
    <property type="term" value="C:cytoplasm"/>
    <property type="evidence" value="ECO:0007669"/>
    <property type="project" value="UniProtKB-SubCell"/>
</dbReference>
<dbReference type="InterPro" id="IPR002176">
    <property type="entry name" value="X-over_junc_endoDNase_RuvC"/>
</dbReference>
<keyword evidence="10 13" id="KW-0233">DNA recombination</keyword>
<dbReference type="GO" id="GO:0048476">
    <property type="term" value="C:Holliday junction resolvase complex"/>
    <property type="evidence" value="ECO:0007669"/>
    <property type="project" value="UniProtKB-UniRule"/>
</dbReference>
<feature type="binding site" evidence="13">
    <location>
        <position position="7"/>
    </location>
    <ligand>
        <name>Mg(2+)</name>
        <dbReference type="ChEBI" id="CHEBI:18420"/>
        <label>1</label>
    </ligand>
</feature>
<keyword evidence="2 13" id="KW-0963">Cytoplasm</keyword>
<evidence type="ECO:0000256" key="7">
    <source>
        <dbReference type="ARBA" id="ARBA00022801"/>
    </source>
</evidence>
<dbReference type="EC" id="3.1.21.10" evidence="13"/>
<evidence type="ECO:0000256" key="4">
    <source>
        <dbReference type="ARBA" id="ARBA00022723"/>
    </source>
</evidence>
<comment type="cofactor">
    <cofactor evidence="13">
        <name>Mg(2+)</name>
        <dbReference type="ChEBI" id="CHEBI:18420"/>
    </cofactor>
    <text evidence="13">Binds 2 Mg(2+) ion per subunit.</text>
</comment>
<comment type="catalytic activity">
    <reaction evidence="12 13">
        <text>Endonucleolytic cleavage at a junction such as a reciprocal single-stranded crossover between two homologous DNA duplexes (Holliday junction).</text>
        <dbReference type="EC" id="3.1.21.10"/>
    </reaction>
</comment>
<dbReference type="SUPFAM" id="SSF53098">
    <property type="entry name" value="Ribonuclease H-like"/>
    <property type="match status" value="1"/>
</dbReference>
<feature type="active site" evidence="13">
    <location>
        <position position="139"/>
    </location>
</feature>
<evidence type="ECO:0000313" key="15">
    <source>
        <dbReference type="Proteomes" id="UP000176867"/>
    </source>
</evidence>
<keyword evidence="7 13" id="KW-0378">Hydrolase</keyword>
<evidence type="ECO:0000256" key="9">
    <source>
        <dbReference type="ARBA" id="ARBA00023125"/>
    </source>
</evidence>
<dbReference type="FunFam" id="3.30.420.10:FF:000002">
    <property type="entry name" value="Crossover junction endodeoxyribonuclease RuvC"/>
    <property type="match status" value="1"/>
</dbReference>
<dbReference type="GO" id="GO:0006310">
    <property type="term" value="P:DNA recombination"/>
    <property type="evidence" value="ECO:0007669"/>
    <property type="project" value="UniProtKB-UniRule"/>
</dbReference>
<name>A0A1F6G3I6_9BACT</name>
<keyword evidence="8 13" id="KW-0460">Magnesium</keyword>
<dbReference type="GO" id="GO:0008821">
    <property type="term" value="F:crossover junction DNA endonuclease activity"/>
    <property type="evidence" value="ECO:0007669"/>
    <property type="project" value="UniProtKB-UniRule"/>
</dbReference>